<evidence type="ECO:0000313" key="3">
    <source>
        <dbReference type="Proteomes" id="UP001338125"/>
    </source>
</evidence>
<proteinExistence type="predicted"/>
<accession>A0ABR0SHN7</accession>
<comment type="caution">
    <text evidence="2">The sequence shown here is derived from an EMBL/GenBank/DDBJ whole genome shotgun (WGS) entry which is preliminary data.</text>
</comment>
<organism evidence="2 3">
    <name type="scientific">Cladobotryum mycophilum</name>
    <dbReference type="NCBI Taxonomy" id="491253"/>
    <lineage>
        <taxon>Eukaryota</taxon>
        <taxon>Fungi</taxon>
        <taxon>Dikarya</taxon>
        <taxon>Ascomycota</taxon>
        <taxon>Pezizomycotina</taxon>
        <taxon>Sordariomycetes</taxon>
        <taxon>Hypocreomycetidae</taxon>
        <taxon>Hypocreales</taxon>
        <taxon>Hypocreaceae</taxon>
        <taxon>Cladobotryum</taxon>
    </lineage>
</organism>
<evidence type="ECO:0008006" key="4">
    <source>
        <dbReference type="Google" id="ProtNLM"/>
    </source>
</evidence>
<keyword evidence="1" id="KW-1133">Transmembrane helix</keyword>
<keyword evidence="1" id="KW-0812">Transmembrane</keyword>
<protein>
    <recommendedName>
        <fullName evidence="4">MFS maltose permease</fullName>
    </recommendedName>
</protein>
<sequence length="562" mass="63088">MTHSRPEAITQEHQPLFFNSNSNFGLRYQLPGAAAPPPAQVDMAPRIGVRRVVYISTNPRSQCFRSFAHQTCLTTTGSRPILPFLFVPKSSPHLVRYFTSERKRWWKHEAKLVARYTFTLWGAVVCVVVIFFAVNEEVVERAFPTPHEWHYLTRKYLRDANNFKDPKNGEINWARALELSRGVVIRLEDPKVGGENVVKLSDIVDPNLEVPGEFIACDISAKSEEWRRGYFEAIMLAAKAAEHVDGWLRDTTRNIVSPQNCELAYPAADNWYVKILATKGLTPRQKIEAALEYASFLEFKNNPEGAEALYRLALAEATHGSSKLPYDAKALTLKHLSEPPSTNLLDALTAMATHKARKGDVSAALPIYLSVLKARRSLSNEPPRTPASQSKRLPLHEQILKFLAPPDYPPPPPDGTQAPWRSTYERCQEASLNLYIGEILYATGLRDDGLAWTRDGVDQAEEQLHGINKTARDRDAKQTCRECLSAGLGNWSTMVARLAKEEQANKESGSKSTMFSFWSGPQETEGRWAAEEAVVQERTRRTKELLEEVTAPTAGITSLFKA</sequence>
<reference evidence="2 3" key="1">
    <citation type="submission" date="2024-01" db="EMBL/GenBank/DDBJ databases">
        <title>Complete genome of Cladobotryum mycophilum ATHUM6906.</title>
        <authorList>
            <person name="Christinaki A.C."/>
            <person name="Myridakis A.I."/>
            <person name="Kouvelis V.N."/>
        </authorList>
    </citation>
    <scope>NUCLEOTIDE SEQUENCE [LARGE SCALE GENOMIC DNA]</scope>
    <source>
        <strain evidence="2 3">ATHUM6906</strain>
    </source>
</reference>
<keyword evidence="3" id="KW-1185">Reference proteome</keyword>
<evidence type="ECO:0000313" key="2">
    <source>
        <dbReference type="EMBL" id="KAK5991250.1"/>
    </source>
</evidence>
<dbReference type="EMBL" id="JAVFKD010000014">
    <property type="protein sequence ID" value="KAK5991250.1"/>
    <property type="molecule type" value="Genomic_DNA"/>
</dbReference>
<feature type="transmembrane region" description="Helical" evidence="1">
    <location>
        <begin position="112"/>
        <end position="134"/>
    </location>
</feature>
<name>A0ABR0SHN7_9HYPO</name>
<gene>
    <name evidence="2" type="ORF">PT974_09528</name>
</gene>
<evidence type="ECO:0000256" key="1">
    <source>
        <dbReference type="SAM" id="Phobius"/>
    </source>
</evidence>
<dbReference type="Proteomes" id="UP001338125">
    <property type="component" value="Unassembled WGS sequence"/>
</dbReference>
<keyword evidence="1" id="KW-0472">Membrane</keyword>